<dbReference type="Ensembl" id="ENSCABT00000000267.1">
    <property type="protein sequence ID" value="ENSCABP00000000242.1"/>
    <property type="gene ID" value="ENSCABG00000000221.1"/>
</dbReference>
<evidence type="ECO:0000313" key="1">
    <source>
        <dbReference type="Ensembl" id="ENSCABP00000000242.1"/>
    </source>
</evidence>
<keyword evidence="2" id="KW-1185">Reference proteome</keyword>
<dbReference type="Proteomes" id="UP000694404">
    <property type="component" value="Unplaced"/>
</dbReference>
<dbReference type="AlphaFoldDB" id="A0A8C0FZ06"/>
<reference evidence="1" key="2">
    <citation type="submission" date="2025-09" db="UniProtKB">
        <authorList>
            <consortium name="Ensembl"/>
        </authorList>
    </citation>
    <scope>IDENTIFICATION</scope>
</reference>
<dbReference type="Gene3D" id="3.100.10.10">
    <property type="match status" value="1"/>
</dbReference>
<sequence length="85" mass="9661">LHTRELKGKRSHCPTLLPARLNYSKNYAVESSITDECLGYYKDLCKAKLPQLPIIMKAKVFSGRIEKIKEVGRICPVAGKMVWEP</sequence>
<proteinExistence type="predicted"/>
<organism evidence="1 2">
    <name type="scientific">Chelonoidis abingdonii</name>
    <name type="common">Abingdon island giant tortoise</name>
    <name type="synonym">Testudo abingdonii</name>
    <dbReference type="NCBI Taxonomy" id="106734"/>
    <lineage>
        <taxon>Eukaryota</taxon>
        <taxon>Metazoa</taxon>
        <taxon>Chordata</taxon>
        <taxon>Craniata</taxon>
        <taxon>Vertebrata</taxon>
        <taxon>Euteleostomi</taxon>
        <taxon>Archelosauria</taxon>
        <taxon>Testudinata</taxon>
        <taxon>Testudines</taxon>
        <taxon>Cryptodira</taxon>
        <taxon>Durocryptodira</taxon>
        <taxon>Testudinoidea</taxon>
        <taxon>Testudinidae</taxon>
        <taxon>Chelonoidis</taxon>
    </lineage>
</organism>
<name>A0A8C0FZ06_CHEAB</name>
<dbReference type="GeneTree" id="ENSGT00960000191563"/>
<accession>A0A8C0FZ06</accession>
<evidence type="ECO:0000313" key="2">
    <source>
        <dbReference type="Proteomes" id="UP000694404"/>
    </source>
</evidence>
<protein>
    <submittedName>
        <fullName evidence="1">Uncharacterized protein</fullName>
    </submittedName>
</protein>
<reference evidence="1" key="1">
    <citation type="submission" date="2025-08" db="UniProtKB">
        <authorList>
            <consortium name="Ensembl"/>
        </authorList>
    </citation>
    <scope>IDENTIFICATION</scope>
</reference>